<dbReference type="EMBL" id="FMBM01000002">
    <property type="protein sequence ID" value="SCC82415.1"/>
    <property type="molecule type" value="Genomic_DNA"/>
</dbReference>
<sequence length="247" mass="26292">MISLLYGVLAVLLLWWLSRLYARTNPRVLVRLIKAVAGTAALALAALMLVRGRIDMALLIGGFAAWLLGWSAGLPGLPGGLGRLGPGSPSSGPATGKTSRVRSAMIEMTLDHDSGEMNGSVLAGAFAGRGLDELGERELQTLYTECAGAGDQEGLRLLEAYFDRRFPGWREDTHADADAGTGREAEAGAMTEEEAYQILGLEPGADAAAIKRAHRALMLKLHPDQGGSTYLAARVNQAKDMLLSRHR</sequence>
<evidence type="ECO:0000259" key="7">
    <source>
        <dbReference type="PROSITE" id="PS50076"/>
    </source>
</evidence>
<evidence type="ECO:0000256" key="2">
    <source>
        <dbReference type="ARBA" id="ARBA00022692"/>
    </source>
</evidence>
<accession>A0A0P7X8F0</accession>
<keyword evidence="11" id="KW-1185">Reference proteome</keyword>
<dbReference type="Pfam" id="PF00226">
    <property type="entry name" value="DnaJ"/>
    <property type="match status" value="1"/>
</dbReference>
<keyword evidence="4 6" id="KW-0472">Membrane</keyword>
<feature type="transmembrane region" description="Helical" evidence="6">
    <location>
        <begin position="32"/>
        <end position="50"/>
    </location>
</feature>
<dbReference type="InterPro" id="IPR001623">
    <property type="entry name" value="DnaJ_domain"/>
</dbReference>
<dbReference type="SUPFAM" id="SSF46565">
    <property type="entry name" value="Chaperone J-domain"/>
    <property type="match status" value="1"/>
</dbReference>
<feature type="domain" description="J" evidence="7">
    <location>
        <begin position="194"/>
        <end position="247"/>
    </location>
</feature>
<dbReference type="Gene3D" id="1.10.287.110">
    <property type="entry name" value="DnaJ domain"/>
    <property type="match status" value="1"/>
</dbReference>
<evidence type="ECO:0000256" key="3">
    <source>
        <dbReference type="ARBA" id="ARBA00022989"/>
    </source>
</evidence>
<evidence type="ECO:0000256" key="4">
    <source>
        <dbReference type="ARBA" id="ARBA00023136"/>
    </source>
</evidence>
<gene>
    <name evidence="9" type="ORF">GA0071312_3407</name>
    <name evidence="8" type="ORF">HLUCCO17_06265</name>
</gene>
<comment type="caution">
    <text evidence="8">The sequence shown here is derived from an EMBL/GenBank/DDBJ whole genome shotgun (WGS) entry which is preliminary data.</text>
</comment>
<protein>
    <submittedName>
        <fullName evidence="9">DnaJ domain-containing protein</fullName>
    </submittedName>
    <submittedName>
        <fullName evidence="8">DnaJ-class molecular chaperone with C-terminal Zn finger domain</fullName>
    </submittedName>
</protein>
<evidence type="ECO:0000256" key="1">
    <source>
        <dbReference type="ARBA" id="ARBA00004167"/>
    </source>
</evidence>
<comment type="subcellular location">
    <subcellularLocation>
        <location evidence="1">Membrane</location>
        <topology evidence="1">Single-pass membrane protein</topology>
    </subcellularLocation>
</comment>
<dbReference type="AlphaFoldDB" id="A0A0P7X8F0"/>
<dbReference type="FunFam" id="1.10.287.110:FF:000001">
    <property type="entry name" value="Import inner membrane translocase subunit tim14"/>
    <property type="match status" value="1"/>
</dbReference>
<reference evidence="8 10" key="1">
    <citation type="submission" date="2015-09" db="EMBL/GenBank/DDBJ databases">
        <title>Identification and resolution of microdiversity through metagenomic sequencing of parallel consortia.</title>
        <authorList>
            <person name="Nelson W.C."/>
            <person name="Romine M.F."/>
            <person name="Lindemann S.R."/>
        </authorList>
    </citation>
    <scope>NUCLEOTIDE SEQUENCE [LARGE SCALE GENOMIC DNA]</scope>
    <source>
        <strain evidence="8">HL-109</strain>
    </source>
</reference>
<reference evidence="9 11" key="2">
    <citation type="submission" date="2016-08" db="EMBL/GenBank/DDBJ databases">
        <authorList>
            <person name="Varghese N."/>
            <person name="Submissions Spin"/>
        </authorList>
    </citation>
    <scope>NUCLEOTIDE SEQUENCE [LARGE SCALE GENOMIC DNA]</scope>
    <source>
        <strain evidence="9 11">HL-109</strain>
    </source>
</reference>
<evidence type="ECO:0000256" key="6">
    <source>
        <dbReference type="SAM" id="Phobius"/>
    </source>
</evidence>
<dbReference type="SMART" id="SM00271">
    <property type="entry name" value="DnaJ"/>
    <property type="match status" value="1"/>
</dbReference>
<dbReference type="CDD" id="cd06257">
    <property type="entry name" value="DnaJ"/>
    <property type="match status" value="1"/>
</dbReference>
<dbReference type="STRING" id="1653334.GA0071312_3407"/>
<dbReference type="PANTHER" id="PTHR12763">
    <property type="match status" value="1"/>
</dbReference>
<proteinExistence type="inferred from homology"/>
<evidence type="ECO:0000256" key="5">
    <source>
        <dbReference type="ARBA" id="ARBA00038105"/>
    </source>
</evidence>
<organism evidence="8 10">
    <name type="scientific">Saliniramus fredricksonii</name>
    <dbReference type="NCBI Taxonomy" id="1653334"/>
    <lineage>
        <taxon>Bacteria</taxon>
        <taxon>Pseudomonadati</taxon>
        <taxon>Pseudomonadota</taxon>
        <taxon>Alphaproteobacteria</taxon>
        <taxon>Hyphomicrobiales</taxon>
        <taxon>Salinarimonadaceae</taxon>
        <taxon>Saliniramus</taxon>
    </lineage>
</organism>
<dbReference type="PANTHER" id="PTHR12763:SF28">
    <property type="entry name" value="GEO10507P1-RELATED"/>
    <property type="match status" value="1"/>
</dbReference>
<dbReference type="Proteomes" id="UP000182800">
    <property type="component" value="Unassembled WGS sequence"/>
</dbReference>
<comment type="similarity">
    <text evidence="5">Belongs to the TIM14 family.</text>
</comment>
<dbReference type="InterPro" id="IPR036869">
    <property type="entry name" value="J_dom_sf"/>
</dbReference>
<keyword evidence="2 6" id="KW-0812">Transmembrane</keyword>
<evidence type="ECO:0000313" key="10">
    <source>
        <dbReference type="Proteomes" id="UP000050497"/>
    </source>
</evidence>
<dbReference type="PATRIC" id="fig|1653334.4.peg.2327"/>
<keyword evidence="3 6" id="KW-1133">Transmembrane helix</keyword>
<evidence type="ECO:0000313" key="9">
    <source>
        <dbReference type="EMBL" id="SCC82415.1"/>
    </source>
</evidence>
<dbReference type="RefSeq" id="WP_238947271.1">
    <property type="nucleotide sequence ID" value="NZ_FMBM01000002.1"/>
</dbReference>
<evidence type="ECO:0000313" key="8">
    <source>
        <dbReference type="EMBL" id="KPQ11508.1"/>
    </source>
</evidence>
<dbReference type="PROSITE" id="PS50076">
    <property type="entry name" value="DNAJ_2"/>
    <property type="match status" value="1"/>
</dbReference>
<dbReference type="GO" id="GO:0016020">
    <property type="term" value="C:membrane"/>
    <property type="evidence" value="ECO:0007669"/>
    <property type="project" value="UniProtKB-SubCell"/>
</dbReference>
<evidence type="ECO:0000313" key="11">
    <source>
        <dbReference type="Proteomes" id="UP000182800"/>
    </source>
</evidence>
<dbReference type="Proteomes" id="UP000050497">
    <property type="component" value="Unassembled WGS sequence"/>
</dbReference>
<dbReference type="EMBL" id="LJSX01000007">
    <property type="protein sequence ID" value="KPQ11508.1"/>
    <property type="molecule type" value="Genomic_DNA"/>
</dbReference>
<name>A0A0P7X8F0_9HYPH</name>